<feature type="transmembrane region" description="Helical" evidence="1">
    <location>
        <begin position="211"/>
        <end position="233"/>
    </location>
</feature>
<keyword evidence="1" id="KW-0812">Transmembrane</keyword>
<reference evidence="3" key="1">
    <citation type="submission" date="2020-05" db="EMBL/GenBank/DDBJ databases">
        <authorList>
            <person name="Chiriac C."/>
            <person name="Salcher M."/>
            <person name="Ghai R."/>
            <person name="Kavagutti S V."/>
        </authorList>
    </citation>
    <scope>NUCLEOTIDE SEQUENCE</scope>
</reference>
<proteinExistence type="predicted"/>
<dbReference type="Pfam" id="PF26626">
    <property type="entry name" value="DUF8201"/>
    <property type="match status" value="1"/>
</dbReference>
<dbReference type="NCBIfam" id="NF047510">
    <property type="entry name" value="LIC_10190_fam"/>
    <property type="match status" value="1"/>
</dbReference>
<gene>
    <name evidence="3" type="ORF">UFOPK1908_00637</name>
</gene>
<protein>
    <submittedName>
        <fullName evidence="3">Unannotated protein</fullName>
    </submittedName>
</protein>
<evidence type="ECO:0000259" key="2">
    <source>
        <dbReference type="Pfam" id="PF26626"/>
    </source>
</evidence>
<dbReference type="AlphaFoldDB" id="A0A6J6I1D3"/>
<dbReference type="InterPro" id="IPR058514">
    <property type="entry name" value="DUF8201"/>
</dbReference>
<dbReference type="EMBL" id="CAEZVB010000021">
    <property type="protein sequence ID" value="CAB4619350.1"/>
    <property type="molecule type" value="Genomic_DNA"/>
</dbReference>
<feature type="transmembrane region" description="Helical" evidence="1">
    <location>
        <begin position="45"/>
        <end position="66"/>
    </location>
</feature>
<feature type="transmembrane region" description="Helical" evidence="1">
    <location>
        <begin position="400"/>
        <end position="418"/>
    </location>
</feature>
<keyword evidence="1" id="KW-1133">Transmembrane helix</keyword>
<feature type="transmembrane region" description="Helical" evidence="1">
    <location>
        <begin position="484"/>
        <end position="507"/>
    </location>
</feature>
<accession>A0A6J6I1D3</accession>
<feature type="transmembrane region" description="Helical" evidence="1">
    <location>
        <begin position="181"/>
        <end position="199"/>
    </location>
</feature>
<feature type="transmembrane region" description="Helical" evidence="1">
    <location>
        <begin position="103"/>
        <end position="125"/>
    </location>
</feature>
<evidence type="ECO:0000256" key="1">
    <source>
        <dbReference type="SAM" id="Phobius"/>
    </source>
</evidence>
<feature type="transmembrane region" description="Helical" evidence="1">
    <location>
        <begin position="451"/>
        <end position="472"/>
    </location>
</feature>
<sequence>MLILTGAILVLISWAILAGCFILLGLIPARLIGSTQWSLESTRRAAWFGVLITTIFVYLMNLNAGLHSAQALAIFVILAVIVGATGVMLVKPRLSRKPNFTRPLQWILTGTLLLAVAYLAVAALGPVTNYDSGLYHLGAIHYASEFPTIPGLANLYFAFGYGNAAFPFAAFLGNGPWGDDGFRLLNGLFVALAVLDFLLRLRQRKLTAGTYVLLVGIVISLIPLVALSDYWVTSPSQDSTVMIVTVVALAYLADAVASRRDWVSNGAVAFVLSIMLILLRPTMVTFGLSVLVALIAMWAKRRRELSTTNVKRAGLLLAVLAVLAGFAAVARDYVLSGWLQYPLSIHAFSVPWLAADPTPARLATLGYHRDPSDLWNAATGWDWIGSWVGRLPNQWETYEFALLLIVSLVTLIAVQVFAKRTMRWKGLLVVLAPSVGAVVTWFVASPPSFRFIWGPLFMVPGTVTGWALWRIMENRGSTQSSRDTWVSVIVVAASAPILLVVGFSAVARLNIDSMTVEHEWQLGISIPYVSAEVPVAPTKPLVLSNRLMVQIPTDSDQCWNTYPLCTPDPAAGLALRGTDLKDGFLP</sequence>
<organism evidence="3">
    <name type="scientific">freshwater metagenome</name>
    <dbReference type="NCBI Taxonomy" id="449393"/>
    <lineage>
        <taxon>unclassified sequences</taxon>
        <taxon>metagenomes</taxon>
        <taxon>ecological metagenomes</taxon>
    </lineage>
</organism>
<evidence type="ECO:0000313" key="3">
    <source>
        <dbReference type="EMBL" id="CAB4619350.1"/>
    </source>
</evidence>
<feature type="transmembrane region" description="Helical" evidence="1">
    <location>
        <begin position="427"/>
        <end position="445"/>
    </location>
</feature>
<keyword evidence="1" id="KW-0472">Membrane</keyword>
<name>A0A6J6I1D3_9ZZZZ</name>
<feature type="domain" description="DUF8201" evidence="2">
    <location>
        <begin position="8"/>
        <end position="454"/>
    </location>
</feature>
<feature type="transmembrane region" description="Helical" evidence="1">
    <location>
        <begin position="72"/>
        <end position="91"/>
    </location>
</feature>
<feature type="transmembrane region" description="Helical" evidence="1">
    <location>
        <begin position="6"/>
        <end position="33"/>
    </location>
</feature>
<dbReference type="InterPro" id="IPR058065">
    <property type="entry name" value="LIC_10190-like"/>
</dbReference>
<feature type="transmembrane region" description="Helical" evidence="1">
    <location>
        <begin position="313"/>
        <end position="334"/>
    </location>
</feature>